<dbReference type="EMBL" id="VLNY01000001">
    <property type="protein sequence ID" value="KAA0024988.1"/>
    <property type="molecule type" value="Genomic_DNA"/>
</dbReference>
<name>A0A5A7SFS0_9NOCA</name>
<dbReference type="AlphaFoldDB" id="A0A5A7SFS0"/>
<evidence type="ECO:0000313" key="2">
    <source>
        <dbReference type="Proteomes" id="UP000322244"/>
    </source>
</evidence>
<organism evidence="1 2">
    <name type="scientific">Antrihabitans cavernicola</name>
    <dbReference type="NCBI Taxonomy" id="2495913"/>
    <lineage>
        <taxon>Bacteria</taxon>
        <taxon>Bacillati</taxon>
        <taxon>Actinomycetota</taxon>
        <taxon>Actinomycetes</taxon>
        <taxon>Mycobacteriales</taxon>
        <taxon>Nocardiaceae</taxon>
        <taxon>Antrihabitans</taxon>
    </lineage>
</organism>
<reference evidence="1 2" key="1">
    <citation type="submission" date="2019-07" db="EMBL/GenBank/DDBJ databases">
        <title>Rhodococcus cavernicolus sp. nov., isolated from a cave.</title>
        <authorList>
            <person name="Lee S.D."/>
        </authorList>
    </citation>
    <scope>NUCLEOTIDE SEQUENCE [LARGE SCALE GENOMIC DNA]</scope>
    <source>
        <strain evidence="1 2">C1-24</strain>
    </source>
</reference>
<dbReference type="RefSeq" id="WP_149428763.1">
    <property type="nucleotide sequence ID" value="NZ_VLNY01000001.1"/>
</dbReference>
<sequence length="120" mass="12576">MGQGDAIAMYNAAVGGTLKIEQGVAQACATRCEELFGVFDDQMEVAQRLSHNSGFGGFGSARELQVGFDGKGHEAVTMLRAYREAALRFQAAFLAAGQQFDAADAINARVLGSVAQGIDS</sequence>
<dbReference type="OrthoDB" id="4477994at2"/>
<proteinExistence type="predicted"/>
<gene>
    <name evidence="1" type="ORF">FOY51_03490</name>
</gene>
<dbReference type="Proteomes" id="UP000322244">
    <property type="component" value="Unassembled WGS sequence"/>
</dbReference>
<keyword evidence="2" id="KW-1185">Reference proteome</keyword>
<comment type="caution">
    <text evidence="1">The sequence shown here is derived from an EMBL/GenBank/DDBJ whole genome shotgun (WGS) entry which is preliminary data.</text>
</comment>
<protein>
    <submittedName>
        <fullName evidence="1">Uncharacterized protein</fullName>
    </submittedName>
</protein>
<accession>A0A5A7SFS0</accession>
<evidence type="ECO:0000313" key="1">
    <source>
        <dbReference type="EMBL" id="KAA0024988.1"/>
    </source>
</evidence>